<reference evidence="2" key="1">
    <citation type="submission" date="2016-06" db="EMBL/GenBank/DDBJ databases">
        <title>Complete genome sequence of Actinoalloteichus fjordicus DSM 46855 (=ADI127-17), type strain of the new species Actinoalloteichus fjordicus.</title>
        <authorList>
            <person name="Ruckert C."/>
            <person name="Nouioui I."/>
            <person name="Willmese J."/>
            <person name="van Wezel G."/>
            <person name="Klenk H.-P."/>
            <person name="Kalinowski J."/>
            <person name="Zotchev S.B."/>
        </authorList>
    </citation>
    <scope>NUCLEOTIDE SEQUENCE [LARGE SCALE GENOMIC DNA]</scope>
    <source>
        <strain evidence="2">ADI127-7</strain>
    </source>
</reference>
<dbReference type="KEGG" id="acad:UA74_18785"/>
<sequence length="187" mass="18582">MVPIGVVLVGGLLAGGFGGVLPGLPSDSGIGGTTTGELAPVRAADTSTAAAERASDAVDACLPGQVDAEVIELPSPVVAEERFRIVFTSVDGVACTLVGAPTDLVFHDAAGTALDVASTVEAGRETAVVRLDELRTADVLVSVAEPDGPGHAATGITFTLPDGGEGLDFEVPWAIDLTGPVQLSPVG</sequence>
<keyword evidence="2" id="KW-1185">Reference proteome</keyword>
<accession>A0AAC9PT73</accession>
<organism evidence="1 2">
    <name type="scientific">Actinoalloteichus fjordicus</name>
    <dbReference type="NCBI Taxonomy" id="1612552"/>
    <lineage>
        <taxon>Bacteria</taxon>
        <taxon>Bacillati</taxon>
        <taxon>Actinomycetota</taxon>
        <taxon>Actinomycetes</taxon>
        <taxon>Pseudonocardiales</taxon>
        <taxon>Pseudonocardiaceae</taxon>
        <taxon>Actinoalloteichus</taxon>
    </lineage>
</organism>
<dbReference type="AlphaFoldDB" id="A0AAC9PT73"/>
<dbReference type="EMBL" id="CP016076">
    <property type="protein sequence ID" value="APU15785.1"/>
    <property type="molecule type" value="Genomic_DNA"/>
</dbReference>
<evidence type="ECO:0008006" key="3">
    <source>
        <dbReference type="Google" id="ProtNLM"/>
    </source>
</evidence>
<protein>
    <recommendedName>
        <fullName evidence="3">DUF4232 domain-containing protein</fullName>
    </recommendedName>
</protein>
<name>A0AAC9PT73_9PSEU</name>
<proteinExistence type="predicted"/>
<evidence type="ECO:0000313" key="1">
    <source>
        <dbReference type="EMBL" id="APU15785.1"/>
    </source>
</evidence>
<gene>
    <name evidence="1" type="ORF">UA74_18785</name>
</gene>
<dbReference type="Proteomes" id="UP000185511">
    <property type="component" value="Chromosome"/>
</dbReference>
<evidence type="ECO:0000313" key="2">
    <source>
        <dbReference type="Proteomes" id="UP000185511"/>
    </source>
</evidence>